<feature type="region of interest" description="Disordered" evidence="1">
    <location>
        <begin position="1"/>
        <end position="24"/>
    </location>
</feature>
<dbReference type="Proteomes" id="UP001595829">
    <property type="component" value="Unassembled WGS sequence"/>
</dbReference>
<feature type="compositionally biased region" description="Basic residues" evidence="1">
    <location>
        <begin position="11"/>
        <end position="24"/>
    </location>
</feature>
<reference evidence="3" key="1">
    <citation type="journal article" date="2019" name="Int. J. Syst. Evol. Microbiol.">
        <title>The Global Catalogue of Microorganisms (GCM) 10K type strain sequencing project: providing services to taxonomists for standard genome sequencing and annotation.</title>
        <authorList>
            <consortium name="The Broad Institute Genomics Platform"/>
            <consortium name="The Broad Institute Genome Sequencing Center for Infectious Disease"/>
            <person name="Wu L."/>
            <person name="Ma J."/>
        </authorList>
    </citation>
    <scope>NUCLEOTIDE SEQUENCE [LARGE SCALE GENOMIC DNA]</scope>
    <source>
        <strain evidence="3">CGMCC 4.1648</strain>
    </source>
</reference>
<name>A0ABV9X8F3_9ACTN</name>
<dbReference type="PANTHER" id="PTHR32015">
    <property type="entry name" value="FASTING INDUCED LIPASE"/>
    <property type="match status" value="1"/>
</dbReference>
<dbReference type="Pfam" id="PF01674">
    <property type="entry name" value="Lipase_2"/>
    <property type="match status" value="1"/>
</dbReference>
<feature type="compositionally biased region" description="Low complexity" evidence="1">
    <location>
        <begin position="1"/>
        <end position="10"/>
    </location>
</feature>
<organism evidence="2 3">
    <name type="scientific">Streptomyces coeruleoprunus</name>
    <dbReference type="NCBI Taxonomy" id="285563"/>
    <lineage>
        <taxon>Bacteria</taxon>
        <taxon>Bacillati</taxon>
        <taxon>Actinomycetota</taxon>
        <taxon>Actinomycetes</taxon>
        <taxon>Kitasatosporales</taxon>
        <taxon>Streptomycetaceae</taxon>
        <taxon>Streptomyces</taxon>
    </lineage>
</organism>
<sequence length="330" mass="34436">MLSNGTTTAAHGRRGRGHARHRRRLAAAATGLAAALGLGLSSLTADRASASPETAAAGTTEQTGPVQTDFVSAFRYSLTHPTAVPAGANDWSCRPGAAHPHPVVLVHGTFENRYANWAGLAPRLKEAGYCVYALNHGGAEGAPLQGTGDIVASAGQLASFVDRVRAATGAAEVDLVGHSQGGLMPRYYIDRLGGAAKVHRLVSLTSPHHGTTLQGMGLLARAVPGADDLFGASCRACEQQIVASDFLRDLNSGEMAHPAVDHTVVTTVHDQVVTPFTSSYLPPSAHVTNHTVQTYCLTNRSDHTTISYDPVAARLVLNALDPAHARRPGC</sequence>
<comment type="caution">
    <text evidence="2">The sequence shown here is derived from an EMBL/GenBank/DDBJ whole genome shotgun (WGS) entry which is preliminary data.</text>
</comment>
<dbReference type="PANTHER" id="PTHR32015:SF1">
    <property type="entry name" value="LIPASE"/>
    <property type="match status" value="1"/>
</dbReference>
<proteinExistence type="predicted"/>
<dbReference type="InterPro" id="IPR002918">
    <property type="entry name" value="Lipase_EstA/Esterase_EstB"/>
</dbReference>
<dbReference type="Gene3D" id="3.40.50.1820">
    <property type="entry name" value="alpha/beta hydrolase"/>
    <property type="match status" value="1"/>
</dbReference>
<gene>
    <name evidence="2" type="ORF">ACFPM3_02920</name>
</gene>
<protein>
    <submittedName>
        <fullName evidence="2">Esterase/lipase family protein</fullName>
    </submittedName>
</protein>
<evidence type="ECO:0000256" key="1">
    <source>
        <dbReference type="SAM" id="MobiDB-lite"/>
    </source>
</evidence>
<evidence type="ECO:0000313" key="3">
    <source>
        <dbReference type="Proteomes" id="UP001595829"/>
    </source>
</evidence>
<keyword evidence="3" id="KW-1185">Reference proteome</keyword>
<evidence type="ECO:0000313" key="2">
    <source>
        <dbReference type="EMBL" id="MFC5021102.1"/>
    </source>
</evidence>
<dbReference type="RefSeq" id="WP_345693091.1">
    <property type="nucleotide sequence ID" value="NZ_BAABIT010000001.1"/>
</dbReference>
<accession>A0ABV9X8F3</accession>
<dbReference type="SUPFAM" id="SSF53474">
    <property type="entry name" value="alpha/beta-Hydrolases"/>
    <property type="match status" value="1"/>
</dbReference>
<dbReference type="EMBL" id="JBHSJD010000002">
    <property type="protein sequence ID" value="MFC5021102.1"/>
    <property type="molecule type" value="Genomic_DNA"/>
</dbReference>
<dbReference type="InterPro" id="IPR029058">
    <property type="entry name" value="AB_hydrolase_fold"/>
</dbReference>